<evidence type="ECO:0000313" key="6">
    <source>
        <dbReference type="Proteomes" id="UP000219621"/>
    </source>
</evidence>
<dbReference type="PANTHER" id="PTHR33619">
    <property type="entry name" value="POLYSACCHARIDE EXPORT PROTEIN GFCE-RELATED"/>
    <property type="match status" value="1"/>
</dbReference>
<evidence type="ECO:0000259" key="3">
    <source>
        <dbReference type="Pfam" id="PF02563"/>
    </source>
</evidence>
<dbReference type="InterPro" id="IPR049712">
    <property type="entry name" value="Poly_export"/>
</dbReference>
<dbReference type="Pfam" id="PF02563">
    <property type="entry name" value="Poly_export"/>
    <property type="match status" value="1"/>
</dbReference>
<dbReference type="EMBL" id="OCNJ01000003">
    <property type="protein sequence ID" value="SOD93439.1"/>
    <property type="molecule type" value="Genomic_DNA"/>
</dbReference>
<dbReference type="Pfam" id="PF25994">
    <property type="entry name" value="HH_AprE"/>
    <property type="match status" value="1"/>
</dbReference>
<reference evidence="5 6" key="1">
    <citation type="submission" date="2017-09" db="EMBL/GenBank/DDBJ databases">
        <authorList>
            <person name="Ehlers B."/>
            <person name="Leendertz F.H."/>
        </authorList>
    </citation>
    <scope>NUCLEOTIDE SEQUENCE [LARGE SCALE GENOMIC DNA]</scope>
    <source>
        <strain evidence="5 6">USBA 140</strain>
    </source>
</reference>
<accession>A0A286GE80</accession>
<dbReference type="Gene3D" id="3.10.560.10">
    <property type="entry name" value="Outer membrane lipoprotein wza domain like"/>
    <property type="match status" value="1"/>
</dbReference>
<keyword evidence="1 2" id="KW-0732">Signal</keyword>
<feature type="chain" id="PRO_5013329954" evidence="2">
    <location>
        <begin position="33"/>
        <end position="451"/>
    </location>
</feature>
<evidence type="ECO:0000259" key="4">
    <source>
        <dbReference type="Pfam" id="PF25994"/>
    </source>
</evidence>
<protein>
    <submittedName>
        <fullName evidence="5">Protein involved in polysaccharide export, contains SLBB domain of the beta-grasp fold</fullName>
    </submittedName>
</protein>
<dbReference type="Gene3D" id="3.30.1950.10">
    <property type="entry name" value="wza like domain"/>
    <property type="match status" value="1"/>
</dbReference>
<dbReference type="AlphaFoldDB" id="A0A286GE80"/>
<proteinExistence type="predicted"/>
<feature type="domain" description="Polysaccharide export protein N-terminal" evidence="3">
    <location>
        <begin position="36"/>
        <end position="101"/>
    </location>
</feature>
<keyword evidence="6" id="KW-1185">Reference proteome</keyword>
<dbReference type="InterPro" id="IPR058781">
    <property type="entry name" value="HH_AprE-like"/>
</dbReference>
<dbReference type="GO" id="GO:0015159">
    <property type="term" value="F:polysaccharide transmembrane transporter activity"/>
    <property type="evidence" value="ECO:0007669"/>
    <property type="project" value="InterPro"/>
</dbReference>
<evidence type="ECO:0000256" key="2">
    <source>
        <dbReference type="SAM" id="SignalP"/>
    </source>
</evidence>
<evidence type="ECO:0000313" key="5">
    <source>
        <dbReference type="EMBL" id="SOD93439.1"/>
    </source>
</evidence>
<feature type="domain" description="AprE-like long alpha-helical hairpin" evidence="4">
    <location>
        <begin position="163"/>
        <end position="352"/>
    </location>
</feature>
<dbReference type="RefSeq" id="WP_097278441.1">
    <property type="nucleotide sequence ID" value="NZ_OCNJ01000003.1"/>
</dbReference>
<sequence>MARRPSLRLPSLAATAVVAAVAAAAAAPPARAADAPPQAEHRLAAGEAVKIAVYGQNDLSGTYQVGLDGRIRLPLAGGIAVAGLDLAAAEAAIRERVAAVLEYAAPVTIDMAAYRPVFVVGAVTRPGQQAYQPGLQALQAYASAAGLSGASGGDQMIEILAARHKVRQFEAEVRDLLIRRATLEAALAGRSDILLPPELASEAATPAVQDLLLNQVAFLASEDVVMTNARSLTQRQIEQLDQEIAALAGEETALDTQRSLVVKELQKTQSLRNEGLTTSSRLLSLQQMRSDLEADRYRQAAYLSRARQEKIRVEEKLRTLEEDRRNTYLRETADVVRDLEIARAKLAAARDQALALGMIGAGAAVGGGAEPLTFTVSRVIDGRLTILEAGPETPLLPGDVLEVAAAPAALPPSAAGGGGGGAQAVACRVGADHHGPVLVCDPAVAPAGDLQ</sequence>
<dbReference type="InterPro" id="IPR003715">
    <property type="entry name" value="Poly_export_N"/>
</dbReference>
<dbReference type="OrthoDB" id="9798876at2"/>
<organism evidence="5 6">
    <name type="scientific">Caenispirillum bisanense</name>
    <dbReference type="NCBI Taxonomy" id="414052"/>
    <lineage>
        <taxon>Bacteria</taxon>
        <taxon>Pseudomonadati</taxon>
        <taxon>Pseudomonadota</taxon>
        <taxon>Alphaproteobacteria</taxon>
        <taxon>Rhodospirillales</taxon>
        <taxon>Novispirillaceae</taxon>
        <taxon>Caenispirillum</taxon>
    </lineage>
</organism>
<feature type="signal peptide" evidence="2">
    <location>
        <begin position="1"/>
        <end position="32"/>
    </location>
</feature>
<gene>
    <name evidence="5" type="ORF">SAMN05421508_10370</name>
</gene>
<dbReference type="PANTHER" id="PTHR33619:SF3">
    <property type="entry name" value="POLYSACCHARIDE EXPORT PROTEIN GFCE-RELATED"/>
    <property type="match status" value="1"/>
</dbReference>
<dbReference type="Proteomes" id="UP000219621">
    <property type="component" value="Unassembled WGS sequence"/>
</dbReference>
<evidence type="ECO:0000256" key="1">
    <source>
        <dbReference type="ARBA" id="ARBA00022729"/>
    </source>
</evidence>
<name>A0A286GE80_9PROT</name>